<feature type="non-terminal residue" evidence="2">
    <location>
        <position position="42"/>
    </location>
</feature>
<proteinExistence type="predicted"/>
<dbReference type="EMBL" id="LRGB01019824">
    <property type="protein sequence ID" value="KZR97854.1"/>
    <property type="molecule type" value="Genomic_DNA"/>
</dbReference>
<evidence type="ECO:0000313" key="2">
    <source>
        <dbReference type="EMBL" id="KZR97854.1"/>
    </source>
</evidence>
<dbReference type="Proteomes" id="UP000076858">
    <property type="component" value="Unassembled WGS sequence"/>
</dbReference>
<gene>
    <name evidence="2" type="ORF">APZ42_007044</name>
</gene>
<evidence type="ECO:0000256" key="1">
    <source>
        <dbReference type="SAM" id="MobiDB-lite"/>
    </source>
</evidence>
<feature type="compositionally biased region" description="Polar residues" evidence="1">
    <location>
        <begin position="9"/>
        <end position="20"/>
    </location>
</feature>
<sequence length="42" mass="4809">SHECGRSFVNRTNGTRFNPSHTRVIKRSGRQSIPVWAGFHPM</sequence>
<evidence type="ECO:0000313" key="3">
    <source>
        <dbReference type="Proteomes" id="UP000076858"/>
    </source>
</evidence>
<feature type="region of interest" description="Disordered" evidence="1">
    <location>
        <begin position="1"/>
        <end position="20"/>
    </location>
</feature>
<comment type="caution">
    <text evidence="2">The sequence shown here is derived from an EMBL/GenBank/DDBJ whole genome shotgun (WGS) entry which is preliminary data.</text>
</comment>
<protein>
    <submittedName>
        <fullName evidence="2">Uncharacterized protein</fullName>
    </submittedName>
</protein>
<accession>A0A162D2J5</accession>
<dbReference type="AlphaFoldDB" id="A0A162D2J5"/>
<keyword evidence="3" id="KW-1185">Reference proteome</keyword>
<feature type="non-terminal residue" evidence="2">
    <location>
        <position position="1"/>
    </location>
</feature>
<reference evidence="2 3" key="1">
    <citation type="submission" date="2016-03" db="EMBL/GenBank/DDBJ databases">
        <title>EvidentialGene: Evidence-directed Construction of Genes on Genomes.</title>
        <authorList>
            <person name="Gilbert D.G."/>
            <person name="Choi J.-H."/>
            <person name="Mockaitis K."/>
            <person name="Colbourne J."/>
            <person name="Pfrender M."/>
        </authorList>
    </citation>
    <scope>NUCLEOTIDE SEQUENCE [LARGE SCALE GENOMIC DNA]</scope>
    <source>
        <strain evidence="2 3">Xinb3</strain>
        <tissue evidence="2">Complete organism</tissue>
    </source>
</reference>
<name>A0A162D2J5_9CRUS</name>
<organism evidence="2 3">
    <name type="scientific">Daphnia magna</name>
    <dbReference type="NCBI Taxonomy" id="35525"/>
    <lineage>
        <taxon>Eukaryota</taxon>
        <taxon>Metazoa</taxon>
        <taxon>Ecdysozoa</taxon>
        <taxon>Arthropoda</taxon>
        <taxon>Crustacea</taxon>
        <taxon>Branchiopoda</taxon>
        <taxon>Diplostraca</taxon>
        <taxon>Cladocera</taxon>
        <taxon>Anomopoda</taxon>
        <taxon>Daphniidae</taxon>
        <taxon>Daphnia</taxon>
    </lineage>
</organism>